<dbReference type="EMBL" id="JBIRPU010000008">
    <property type="protein sequence ID" value="MFI0793764.1"/>
    <property type="molecule type" value="Genomic_DNA"/>
</dbReference>
<keyword evidence="2" id="KW-1185">Reference proteome</keyword>
<evidence type="ECO:0000313" key="2">
    <source>
        <dbReference type="Proteomes" id="UP001611075"/>
    </source>
</evidence>
<dbReference type="InterPro" id="IPR010310">
    <property type="entry name" value="T7SS_ESAT-6-like"/>
</dbReference>
<proteinExistence type="predicted"/>
<protein>
    <submittedName>
        <fullName evidence="1">WXG100 family type VII secretion target</fullName>
    </submittedName>
</protein>
<evidence type="ECO:0000313" key="1">
    <source>
        <dbReference type="EMBL" id="MFI0793764.1"/>
    </source>
</evidence>
<comment type="caution">
    <text evidence="1">The sequence shown here is derived from an EMBL/GenBank/DDBJ whole genome shotgun (WGS) entry which is preliminary data.</text>
</comment>
<dbReference type="Proteomes" id="UP001611075">
    <property type="component" value="Unassembled WGS sequence"/>
</dbReference>
<dbReference type="RefSeq" id="WP_396679491.1">
    <property type="nucleotide sequence ID" value="NZ_JBIRPU010000008.1"/>
</dbReference>
<dbReference type="Gene3D" id="1.10.287.1060">
    <property type="entry name" value="ESAT-6-like"/>
    <property type="match status" value="1"/>
</dbReference>
<reference evidence="1 2" key="1">
    <citation type="submission" date="2024-10" db="EMBL/GenBank/DDBJ databases">
        <title>The Natural Products Discovery Center: Release of the First 8490 Sequenced Strains for Exploring Actinobacteria Biosynthetic Diversity.</title>
        <authorList>
            <person name="Kalkreuter E."/>
            <person name="Kautsar S.A."/>
            <person name="Yang D."/>
            <person name="Bader C.D."/>
            <person name="Teijaro C.N."/>
            <person name="Fluegel L."/>
            <person name="Davis C.M."/>
            <person name="Simpson J.R."/>
            <person name="Lauterbach L."/>
            <person name="Steele A.D."/>
            <person name="Gui C."/>
            <person name="Meng S."/>
            <person name="Li G."/>
            <person name="Viehrig K."/>
            <person name="Ye F."/>
            <person name="Su P."/>
            <person name="Kiefer A.F."/>
            <person name="Nichols A."/>
            <person name="Cepeda A.J."/>
            <person name="Yan W."/>
            <person name="Fan B."/>
            <person name="Jiang Y."/>
            <person name="Adhikari A."/>
            <person name="Zheng C.-J."/>
            <person name="Schuster L."/>
            <person name="Cowan T.M."/>
            <person name="Smanski M.J."/>
            <person name="Chevrette M.G."/>
            <person name="De Carvalho L.P.S."/>
            <person name="Shen B."/>
        </authorList>
    </citation>
    <scope>NUCLEOTIDE SEQUENCE [LARGE SCALE GENOMIC DNA]</scope>
    <source>
        <strain evidence="1 2">NPDC021253</strain>
    </source>
</reference>
<dbReference type="InterPro" id="IPR036689">
    <property type="entry name" value="ESAT-6-like_sf"/>
</dbReference>
<organism evidence="1 2">
    <name type="scientific">Micromonospora rubida</name>
    <dbReference type="NCBI Taxonomy" id="2697657"/>
    <lineage>
        <taxon>Bacteria</taxon>
        <taxon>Bacillati</taxon>
        <taxon>Actinomycetota</taxon>
        <taxon>Actinomycetes</taxon>
        <taxon>Micromonosporales</taxon>
        <taxon>Micromonosporaceae</taxon>
        <taxon>Micromonospora</taxon>
    </lineage>
</organism>
<dbReference type="Pfam" id="PF06013">
    <property type="entry name" value="WXG100"/>
    <property type="match status" value="1"/>
</dbReference>
<gene>
    <name evidence="1" type="ORF">ACH4OY_13890</name>
</gene>
<sequence length="108" mass="11737">MPDIESSKLQVPAELGEAGNRVRQISSALAAELASLQSKLAPLEESWTGTTYTYFKGLEQEWNMAATGLWGDGGQGSGGLLPFIAHALDVSYQNYTNAEQSNTKTWQR</sequence>
<accession>A0ABW7SLI8</accession>
<dbReference type="SUPFAM" id="SSF140453">
    <property type="entry name" value="EsxAB dimer-like"/>
    <property type="match status" value="1"/>
</dbReference>
<name>A0ABW7SLI8_9ACTN</name>